<proteinExistence type="predicted"/>
<dbReference type="AlphaFoldDB" id="A0A068W716"/>
<dbReference type="Proteomes" id="UP000492820">
    <property type="component" value="Unassembled WGS sequence"/>
</dbReference>
<gene>
    <name evidence="1" type="ORF">EgrG_000766000</name>
</gene>
<evidence type="ECO:0000313" key="2">
    <source>
        <dbReference type="Proteomes" id="UP000492820"/>
    </source>
</evidence>
<reference evidence="3" key="3">
    <citation type="submission" date="2020-10" db="UniProtKB">
        <authorList>
            <consortium name="WormBaseParasite"/>
        </authorList>
    </citation>
    <scope>IDENTIFICATION</scope>
</reference>
<evidence type="ECO:0000313" key="3">
    <source>
        <dbReference type="WBParaSite" id="EgrG_000766000"/>
    </source>
</evidence>
<sequence length="87" mass="9682">MKNAKIAKRASSALLRLKRFGHDDKRVNASALSAYLLGHVNQCCWRHYAAVRRCLPCYDKPSARAARKIARTTLTIKVQQTPNGGST</sequence>
<reference evidence="1 2" key="1">
    <citation type="journal article" date="2013" name="Nature">
        <title>The genomes of four tapeworm species reveal adaptations to parasitism.</title>
        <authorList>
            <person name="Tsai I.J."/>
            <person name="Zarowiecki M."/>
            <person name="Holroyd N."/>
            <person name="Garciarrubio A."/>
            <person name="Sanchez-Flores A."/>
            <person name="Brooks K.L."/>
            <person name="Tracey A."/>
            <person name="Bobes R.J."/>
            <person name="Fragoso G."/>
            <person name="Sciutto E."/>
            <person name="Aslett M."/>
            <person name="Beasley H."/>
            <person name="Bennett H.M."/>
            <person name="Cai J."/>
            <person name="Camicia F."/>
            <person name="Clark R."/>
            <person name="Cucher M."/>
            <person name="De Silva N."/>
            <person name="Day T.A."/>
            <person name="Deplazes P."/>
            <person name="Estrada K."/>
            <person name="Fernandez C."/>
            <person name="Holland P.W."/>
            <person name="Hou J."/>
            <person name="Hu S."/>
            <person name="Huckvale T."/>
            <person name="Hung S.S."/>
            <person name="Kamenetzky L."/>
            <person name="Keane J.A."/>
            <person name="Kiss F."/>
            <person name="Koziol U."/>
            <person name="Lambert O."/>
            <person name="Liu K."/>
            <person name="Luo X."/>
            <person name="Luo Y."/>
            <person name="Macchiaroli N."/>
            <person name="Nichol S."/>
            <person name="Paps J."/>
            <person name="Parkinson J."/>
            <person name="Pouchkina-Stantcheva N."/>
            <person name="Riddiford N."/>
            <person name="Rosenzvit M."/>
            <person name="Salinas G."/>
            <person name="Wasmuth J.D."/>
            <person name="Zamanian M."/>
            <person name="Zheng Y."/>
            <person name="Cai X."/>
            <person name="Soberon X."/>
            <person name="Olson P.D."/>
            <person name="Laclette J.P."/>
            <person name="Brehm K."/>
            <person name="Berriman M."/>
            <person name="Garciarrubio A."/>
            <person name="Bobes R.J."/>
            <person name="Fragoso G."/>
            <person name="Sanchez-Flores A."/>
            <person name="Estrada K."/>
            <person name="Cevallos M.A."/>
            <person name="Morett E."/>
            <person name="Gonzalez V."/>
            <person name="Portillo T."/>
            <person name="Ochoa-Leyva A."/>
            <person name="Jose M.V."/>
            <person name="Sciutto E."/>
            <person name="Landa A."/>
            <person name="Jimenez L."/>
            <person name="Valdes V."/>
            <person name="Carrero J.C."/>
            <person name="Larralde C."/>
            <person name="Morales-Montor J."/>
            <person name="Limon-Lason J."/>
            <person name="Soberon X."/>
            <person name="Laclette J.P."/>
        </authorList>
    </citation>
    <scope>NUCLEOTIDE SEQUENCE [LARGE SCALE GENOMIC DNA]</scope>
</reference>
<organism evidence="1">
    <name type="scientific">Echinococcus granulosus</name>
    <name type="common">Hydatid tapeworm</name>
    <dbReference type="NCBI Taxonomy" id="6210"/>
    <lineage>
        <taxon>Eukaryota</taxon>
        <taxon>Metazoa</taxon>
        <taxon>Spiralia</taxon>
        <taxon>Lophotrochozoa</taxon>
        <taxon>Platyhelminthes</taxon>
        <taxon>Cestoda</taxon>
        <taxon>Eucestoda</taxon>
        <taxon>Cyclophyllidea</taxon>
        <taxon>Taeniidae</taxon>
        <taxon>Echinococcus</taxon>
        <taxon>Echinococcus granulosus group</taxon>
    </lineage>
</organism>
<dbReference type="WBParaSite" id="EgrG_000766000">
    <property type="protein sequence ID" value="EgrG_000766000"/>
    <property type="gene ID" value="EgrG_000766000"/>
</dbReference>
<protein>
    <submittedName>
        <fullName evidence="3">Transposase</fullName>
    </submittedName>
</protein>
<name>A0A068W716_ECHGR</name>
<dbReference type="EMBL" id="LK028576">
    <property type="protein sequence ID" value="CDS15264.1"/>
    <property type="molecule type" value="Genomic_DNA"/>
</dbReference>
<accession>A0A068W716</accession>
<reference evidence="1" key="2">
    <citation type="submission" date="2014-06" db="EMBL/GenBank/DDBJ databases">
        <authorList>
            <person name="Aslett M."/>
        </authorList>
    </citation>
    <scope>NUCLEOTIDE SEQUENCE</scope>
</reference>
<evidence type="ECO:0000313" key="1">
    <source>
        <dbReference type="EMBL" id="CDS15264.1"/>
    </source>
</evidence>